<proteinExistence type="predicted"/>
<sequence length="38" mass="4443">MHFNLLPFPCLITALICIPCEQRMRSETLIQCLSYQCL</sequence>
<keyword evidence="1" id="KW-0732">Signal</keyword>
<dbReference type="EMBL" id="CAEY01000235">
    <property type="status" value="NOT_ANNOTATED_CDS"/>
    <property type="molecule type" value="Genomic_DNA"/>
</dbReference>
<dbReference type="EnsemblMetazoa" id="tetur15g00020.1">
    <property type="protein sequence ID" value="tetur15g00020.1"/>
    <property type="gene ID" value="tetur15g00020"/>
</dbReference>
<evidence type="ECO:0000313" key="2">
    <source>
        <dbReference type="EnsemblMetazoa" id="tetur15g00020.1"/>
    </source>
</evidence>
<feature type="signal peptide" evidence="1">
    <location>
        <begin position="1"/>
        <end position="17"/>
    </location>
</feature>
<dbReference type="Proteomes" id="UP000015104">
    <property type="component" value="Unassembled WGS sequence"/>
</dbReference>
<dbReference type="AlphaFoldDB" id="T1KM19"/>
<organism evidence="2 3">
    <name type="scientific">Tetranychus urticae</name>
    <name type="common">Two-spotted spider mite</name>
    <dbReference type="NCBI Taxonomy" id="32264"/>
    <lineage>
        <taxon>Eukaryota</taxon>
        <taxon>Metazoa</taxon>
        <taxon>Ecdysozoa</taxon>
        <taxon>Arthropoda</taxon>
        <taxon>Chelicerata</taxon>
        <taxon>Arachnida</taxon>
        <taxon>Acari</taxon>
        <taxon>Acariformes</taxon>
        <taxon>Trombidiformes</taxon>
        <taxon>Prostigmata</taxon>
        <taxon>Eleutherengona</taxon>
        <taxon>Raphignathae</taxon>
        <taxon>Tetranychoidea</taxon>
        <taxon>Tetranychidae</taxon>
        <taxon>Tetranychus</taxon>
    </lineage>
</organism>
<reference evidence="2" key="2">
    <citation type="submission" date="2015-06" db="UniProtKB">
        <authorList>
            <consortium name="EnsemblMetazoa"/>
        </authorList>
    </citation>
    <scope>IDENTIFICATION</scope>
</reference>
<name>T1KM19_TETUR</name>
<evidence type="ECO:0000256" key="1">
    <source>
        <dbReference type="SAM" id="SignalP"/>
    </source>
</evidence>
<dbReference type="HOGENOM" id="CLU_3336191_0_0_1"/>
<feature type="chain" id="PRO_5005375294" evidence="1">
    <location>
        <begin position="18"/>
        <end position="38"/>
    </location>
</feature>
<protein>
    <submittedName>
        <fullName evidence="2">Uncharacterized protein</fullName>
    </submittedName>
</protein>
<accession>T1KM19</accession>
<evidence type="ECO:0000313" key="3">
    <source>
        <dbReference type="Proteomes" id="UP000015104"/>
    </source>
</evidence>
<keyword evidence="3" id="KW-1185">Reference proteome</keyword>
<reference evidence="3" key="1">
    <citation type="submission" date="2011-08" db="EMBL/GenBank/DDBJ databases">
        <authorList>
            <person name="Rombauts S."/>
        </authorList>
    </citation>
    <scope>NUCLEOTIDE SEQUENCE</scope>
    <source>
        <strain evidence="3">London</strain>
    </source>
</reference>